<dbReference type="SUPFAM" id="SSF103647">
    <property type="entry name" value="TSP type-3 repeat"/>
    <property type="match status" value="1"/>
</dbReference>
<evidence type="ECO:0000256" key="3">
    <source>
        <dbReference type="SAM" id="MobiDB-lite"/>
    </source>
</evidence>
<dbReference type="AlphaFoldDB" id="A0A1G2FUP1"/>
<accession>A0A1G2FUP1</accession>
<proteinExistence type="predicted"/>
<sequence>MTSFLKYCAITASVLLTASPRIADADQVGRATYQLVATQTPPIIGSFTFDDLLLSPFGQPVNLNSLGPVNFEITFTPQEPPIPFTESVVNADLSFAYSGAFLGDIGELFSGAWVPSFVEATQLQQNNVLPSNVTCIWDTKTRCLANCSQTQTPTLETTRAFNCFLPVNTPAGPDVTISDTPTYFDPISETEQSQEIIITFSEVTTAGETTIAASSNTASQFSFGFTVLDIPIFIDIITTAAFTPPVTVCLRYTDDDNDGVVDGTVIPAVNLTLMHEEDGVFVDRTILPIDTANKLVCGAVSDFSQVTMGAPVEGDTDGDGIPDETDNCPDVFNPAQDDEDNDGVGDLCDNCRGKNPFQFDEDGDGAGDGCDNCFFVPNPDQKESDGDGIGNACDNCPFINNGGQADSDGDDVGDVCDFCPATPPATPVDQRGCLMPSVSYPISGRNLTLKQRPERPESSKLSASSKDPNIALPTEGDPTVEGAMMWVASTAGDSFGAMYMLPAQYWSRIGTSVLKGYKYKDRNLTAGPIKDAMLKDGRLIKVSGKGENLLHSLGADPNPVDVVLTIGDTRYCMSFGGEIKFKPNWYYRAKDALAPASCPP</sequence>
<evidence type="ECO:0000313" key="5">
    <source>
        <dbReference type="EMBL" id="OGZ41805.1"/>
    </source>
</evidence>
<dbReference type="GO" id="GO:0007155">
    <property type="term" value="P:cell adhesion"/>
    <property type="evidence" value="ECO:0007669"/>
    <property type="project" value="InterPro"/>
</dbReference>
<dbReference type="GO" id="GO:0005509">
    <property type="term" value="F:calcium ion binding"/>
    <property type="evidence" value="ECO:0007669"/>
    <property type="project" value="InterPro"/>
</dbReference>
<dbReference type="Gene3D" id="4.10.1080.10">
    <property type="entry name" value="TSP type-3 repeat"/>
    <property type="match status" value="1"/>
</dbReference>
<dbReference type="PANTHER" id="PTHR10199">
    <property type="entry name" value="THROMBOSPONDIN"/>
    <property type="match status" value="1"/>
</dbReference>
<comment type="caution">
    <text evidence="5">The sequence shown here is derived from an EMBL/GenBank/DDBJ whole genome shotgun (WGS) entry which is preliminary data.</text>
</comment>
<dbReference type="EMBL" id="MHNI01000025">
    <property type="protein sequence ID" value="OGZ41805.1"/>
    <property type="molecule type" value="Genomic_DNA"/>
</dbReference>
<evidence type="ECO:0000256" key="4">
    <source>
        <dbReference type="SAM" id="SignalP"/>
    </source>
</evidence>
<dbReference type="Pfam" id="PF02412">
    <property type="entry name" value="TSP_3"/>
    <property type="match status" value="3"/>
</dbReference>
<feature type="region of interest" description="Disordered" evidence="3">
    <location>
        <begin position="446"/>
        <end position="477"/>
    </location>
</feature>
<feature type="signal peptide" evidence="4">
    <location>
        <begin position="1"/>
        <end position="23"/>
    </location>
</feature>
<protein>
    <recommendedName>
        <fullName evidence="7">SbsA Ig-like domain-containing protein</fullName>
    </recommendedName>
</protein>
<evidence type="ECO:0000256" key="2">
    <source>
        <dbReference type="ARBA" id="ARBA00022837"/>
    </source>
</evidence>
<evidence type="ECO:0008006" key="7">
    <source>
        <dbReference type="Google" id="ProtNLM"/>
    </source>
</evidence>
<keyword evidence="2" id="KW-0106">Calcium</keyword>
<dbReference type="InterPro" id="IPR003367">
    <property type="entry name" value="Thrombospondin_3-like_rpt"/>
</dbReference>
<dbReference type="Proteomes" id="UP000176700">
    <property type="component" value="Unassembled WGS sequence"/>
</dbReference>
<dbReference type="InterPro" id="IPR028974">
    <property type="entry name" value="TSP_type-3_rpt"/>
</dbReference>
<feature type="chain" id="PRO_5009582898" description="SbsA Ig-like domain-containing protein" evidence="4">
    <location>
        <begin position="24"/>
        <end position="600"/>
    </location>
</feature>
<reference evidence="5 6" key="1">
    <citation type="journal article" date="2016" name="Nat. Commun.">
        <title>Thousands of microbial genomes shed light on interconnected biogeochemical processes in an aquifer system.</title>
        <authorList>
            <person name="Anantharaman K."/>
            <person name="Brown C.T."/>
            <person name="Hug L.A."/>
            <person name="Sharon I."/>
            <person name="Castelle C.J."/>
            <person name="Probst A.J."/>
            <person name="Thomas B.C."/>
            <person name="Singh A."/>
            <person name="Wilkins M.J."/>
            <person name="Karaoz U."/>
            <person name="Brodie E.L."/>
            <person name="Williams K.H."/>
            <person name="Hubbard S.S."/>
            <person name="Banfield J.F."/>
        </authorList>
    </citation>
    <scope>NUCLEOTIDE SEQUENCE [LARGE SCALE GENOMIC DNA]</scope>
</reference>
<name>A0A1G2FUP1_9BACT</name>
<evidence type="ECO:0000256" key="1">
    <source>
        <dbReference type="ARBA" id="ARBA00022729"/>
    </source>
</evidence>
<organism evidence="5 6">
    <name type="scientific">Candidatus Ryanbacteria bacterium RIFCSPHIGHO2_01_45_13</name>
    <dbReference type="NCBI Taxonomy" id="1802112"/>
    <lineage>
        <taxon>Bacteria</taxon>
        <taxon>Candidatus Ryaniibacteriota</taxon>
    </lineage>
</organism>
<keyword evidence="1 4" id="KW-0732">Signal</keyword>
<evidence type="ECO:0000313" key="6">
    <source>
        <dbReference type="Proteomes" id="UP000176700"/>
    </source>
</evidence>
<gene>
    <name evidence="5" type="ORF">A2W41_00745</name>
</gene>